<keyword evidence="3" id="KW-0444">Lipid biosynthesis</keyword>
<accession>A0A454XMF1</accession>
<evidence type="ECO:0000256" key="8">
    <source>
        <dbReference type="ARBA" id="ARBA00023098"/>
    </source>
</evidence>
<keyword evidence="7 11" id="KW-1133">Transmembrane helix</keyword>
<evidence type="ECO:0000256" key="7">
    <source>
        <dbReference type="ARBA" id="ARBA00022989"/>
    </source>
</evidence>
<protein>
    <submittedName>
        <fullName evidence="12">Elongation of very long chain fatty acids protein</fullName>
    </submittedName>
</protein>
<dbReference type="OMA" id="HWSEFAS"/>
<reference evidence="13" key="1">
    <citation type="journal article" date="2008" name="Nat. Genet.">
        <title>The Pristionchus pacificus genome provides a unique perspective on nematode lifestyle and parasitism.</title>
        <authorList>
            <person name="Dieterich C."/>
            <person name="Clifton S.W."/>
            <person name="Schuster L.N."/>
            <person name="Chinwalla A."/>
            <person name="Delehaunty K."/>
            <person name="Dinkelacker I."/>
            <person name="Fulton L."/>
            <person name="Fulton R."/>
            <person name="Godfrey J."/>
            <person name="Minx P."/>
            <person name="Mitreva M."/>
            <person name="Roeseler W."/>
            <person name="Tian H."/>
            <person name="Witte H."/>
            <person name="Yang S.P."/>
            <person name="Wilson R.K."/>
            <person name="Sommer R.J."/>
        </authorList>
    </citation>
    <scope>NUCLEOTIDE SEQUENCE [LARGE SCALE GENOMIC DNA]</scope>
    <source>
        <strain evidence="13">PS312</strain>
    </source>
</reference>
<sequence length="76" mass="8694">MPRAVSMMITTLQTTQMFTGVAISFIVFYWKLQGRVMQQSFENLFLCFAVYVSFAVLFSDFFSKAYLEKAPKAKAA</sequence>
<evidence type="ECO:0000256" key="1">
    <source>
        <dbReference type="ARBA" id="ARBA00004141"/>
    </source>
</evidence>
<evidence type="ECO:0000256" key="11">
    <source>
        <dbReference type="SAM" id="Phobius"/>
    </source>
</evidence>
<keyword evidence="10" id="KW-0275">Fatty acid biosynthesis</keyword>
<gene>
    <name evidence="12" type="primary">WBGene00272569</name>
</gene>
<organism evidence="12 13">
    <name type="scientific">Pristionchus pacificus</name>
    <name type="common">Parasitic nematode worm</name>
    <dbReference type="NCBI Taxonomy" id="54126"/>
    <lineage>
        <taxon>Eukaryota</taxon>
        <taxon>Metazoa</taxon>
        <taxon>Ecdysozoa</taxon>
        <taxon>Nematoda</taxon>
        <taxon>Chromadorea</taxon>
        <taxon>Rhabditida</taxon>
        <taxon>Rhabditina</taxon>
        <taxon>Diplogasteromorpha</taxon>
        <taxon>Diplogasteroidea</taxon>
        <taxon>Neodiplogasteridae</taxon>
        <taxon>Pristionchus</taxon>
    </lineage>
</organism>
<dbReference type="InterPro" id="IPR002076">
    <property type="entry name" value="ELO_fam"/>
</dbReference>
<keyword evidence="8" id="KW-0443">Lipid metabolism</keyword>
<feature type="transmembrane region" description="Helical" evidence="11">
    <location>
        <begin position="44"/>
        <end position="62"/>
    </location>
</feature>
<dbReference type="OrthoDB" id="10259681at2759"/>
<evidence type="ECO:0000256" key="6">
    <source>
        <dbReference type="ARBA" id="ARBA00022832"/>
    </source>
</evidence>
<dbReference type="EnsemblMetazoa" id="PPA34200.1">
    <property type="protein sequence ID" value="PPA34200.1"/>
    <property type="gene ID" value="WBGene00272569"/>
</dbReference>
<evidence type="ECO:0000313" key="12">
    <source>
        <dbReference type="EnsemblMetazoa" id="PPA34200.1"/>
    </source>
</evidence>
<evidence type="ECO:0000256" key="4">
    <source>
        <dbReference type="ARBA" id="ARBA00022679"/>
    </source>
</evidence>
<name>A0A454XMF1_PRIPA</name>
<evidence type="ECO:0000256" key="5">
    <source>
        <dbReference type="ARBA" id="ARBA00022692"/>
    </source>
</evidence>
<evidence type="ECO:0000313" key="13">
    <source>
        <dbReference type="Proteomes" id="UP000005239"/>
    </source>
</evidence>
<dbReference type="GO" id="GO:0006633">
    <property type="term" value="P:fatty acid biosynthetic process"/>
    <property type="evidence" value="ECO:0007669"/>
    <property type="project" value="UniProtKB-UniPathway"/>
</dbReference>
<evidence type="ECO:0000256" key="2">
    <source>
        <dbReference type="ARBA" id="ARBA00005194"/>
    </source>
</evidence>
<evidence type="ECO:0000256" key="9">
    <source>
        <dbReference type="ARBA" id="ARBA00023136"/>
    </source>
</evidence>
<dbReference type="AlphaFoldDB" id="A0A454XMF1"/>
<comment type="subcellular location">
    <subcellularLocation>
        <location evidence="1">Membrane</location>
        <topology evidence="1">Multi-pass membrane protein</topology>
    </subcellularLocation>
</comment>
<dbReference type="Pfam" id="PF01151">
    <property type="entry name" value="ELO"/>
    <property type="match status" value="1"/>
</dbReference>
<dbReference type="GO" id="GO:0016020">
    <property type="term" value="C:membrane"/>
    <property type="evidence" value="ECO:0007669"/>
    <property type="project" value="UniProtKB-SubCell"/>
</dbReference>
<feature type="transmembrane region" description="Helical" evidence="11">
    <location>
        <begin position="12"/>
        <end position="32"/>
    </location>
</feature>
<keyword evidence="4" id="KW-0808">Transferase</keyword>
<proteinExistence type="predicted"/>
<dbReference type="GO" id="GO:0009922">
    <property type="term" value="F:fatty acid elongase activity"/>
    <property type="evidence" value="ECO:0007669"/>
    <property type="project" value="InterPro"/>
</dbReference>
<keyword evidence="5 11" id="KW-0812">Transmembrane</keyword>
<dbReference type="Proteomes" id="UP000005239">
    <property type="component" value="Unassembled WGS sequence"/>
</dbReference>
<keyword evidence="13" id="KW-1185">Reference proteome</keyword>
<evidence type="ECO:0000256" key="10">
    <source>
        <dbReference type="ARBA" id="ARBA00023160"/>
    </source>
</evidence>
<keyword evidence="9 11" id="KW-0472">Membrane</keyword>
<accession>A0A8R1YUW0</accession>
<evidence type="ECO:0000256" key="3">
    <source>
        <dbReference type="ARBA" id="ARBA00022516"/>
    </source>
</evidence>
<comment type="pathway">
    <text evidence="2">Lipid metabolism; fatty acid biosynthesis.</text>
</comment>
<keyword evidence="6" id="KW-0276">Fatty acid metabolism</keyword>
<reference evidence="12" key="2">
    <citation type="submission" date="2022-06" db="UniProtKB">
        <authorList>
            <consortium name="EnsemblMetazoa"/>
        </authorList>
    </citation>
    <scope>IDENTIFICATION</scope>
    <source>
        <strain evidence="12">PS312</strain>
    </source>
</reference>